<reference evidence="12" key="2">
    <citation type="submission" date="2023-02" db="EMBL/GenBank/DDBJ databases">
        <authorList>
            <person name="Swenson N.G."/>
            <person name="Wegrzyn J.L."/>
            <person name="Mcevoy S.L."/>
        </authorList>
    </citation>
    <scope>NUCLEOTIDE SEQUENCE</scope>
    <source>
        <strain evidence="12">91603</strain>
        <tissue evidence="12">Leaf</tissue>
    </source>
</reference>
<evidence type="ECO:0000313" key="13">
    <source>
        <dbReference type="Proteomes" id="UP001064489"/>
    </source>
</evidence>
<dbReference type="GO" id="GO:0003677">
    <property type="term" value="F:DNA binding"/>
    <property type="evidence" value="ECO:0007669"/>
    <property type="project" value="UniProtKB-KW"/>
</dbReference>
<dbReference type="GO" id="GO:0005634">
    <property type="term" value="C:nucleus"/>
    <property type="evidence" value="ECO:0007669"/>
    <property type="project" value="UniProtKB-SubCell"/>
</dbReference>
<evidence type="ECO:0000256" key="9">
    <source>
        <dbReference type="SAM" id="Phobius"/>
    </source>
</evidence>
<feature type="compositionally biased region" description="Low complexity" evidence="8">
    <location>
        <begin position="1"/>
        <end position="17"/>
    </location>
</feature>
<evidence type="ECO:0000256" key="4">
    <source>
        <dbReference type="ARBA" id="ARBA00023125"/>
    </source>
</evidence>
<keyword evidence="2" id="KW-0809">Transit peptide</keyword>
<dbReference type="Gene3D" id="4.10.280.10">
    <property type="entry name" value="Helix-loop-helix DNA-binding domain"/>
    <property type="match status" value="1"/>
</dbReference>
<dbReference type="InterPro" id="IPR036638">
    <property type="entry name" value="HLH_DNA-bd_sf"/>
</dbReference>
<proteinExistence type="predicted"/>
<dbReference type="SUPFAM" id="SSF57850">
    <property type="entry name" value="RING/U-box"/>
    <property type="match status" value="1"/>
</dbReference>
<feature type="region of interest" description="Disordered" evidence="8">
    <location>
        <begin position="304"/>
        <end position="340"/>
    </location>
</feature>
<dbReference type="Pfam" id="PF00010">
    <property type="entry name" value="HLH"/>
    <property type="match status" value="1"/>
</dbReference>
<dbReference type="InterPro" id="IPR019396">
    <property type="entry name" value="TM_Fragile-X-F-assoc"/>
</dbReference>
<dbReference type="InterPro" id="IPR013083">
    <property type="entry name" value="Znf_RING/FYVE/PHD"/>
</dbReference>
<dbReference type="PROSITE" id="PS50888">
    <property type="entry name" value="BHLH"/>
    <property type="match status" value="1"/>
</dbReference>
<dbReference type="FunFam" id="3.30.40.10:FF:000148">
    <property type="entry name" value="Kinesin-like protein KIN-7D, mitochondrial"/>
    <property type="match status" value="1"/>
</dbReference>
<gene>
    <name evidence="12" type="ORF">LWI28_001961</name>
</gene>
<keyword evidence="5" id="KW-0804">Transcription</keyword>
<evidence type="ECO:0000256" key="2">
    <source>
        <dbReference type="ARBA" id="ARBA00022946"/>
    </source>
</evidence>
<protein>
    <submittedName>
        <fullName evidence="12">Uncharacterized protein</fullName>
    </submittedName>
</protein>
<keyword evidence="7" id="KW-0479">Metal-binding</keyword>
<evidence type="ECO:0000313" key="12">
    <source>
        <dbReference type="EMBL" id="KAI9168788.1"/>
    </source>
</evidence>
<evidence type="ECO:0000256" key="6">
    <source>
        <dbReference type="ARBA" id="ARBA00023242"/>
    </source>
</evidence>
<keyword evidence="9" id="KW-1133">Transmembrane helix</keyword>
<feature type="transmembrane region" description="Helical" evidence="9">
    <location>
        <begin position="626"/>
        <end position="644"/>
    </location>
</feature>
<dbReference type="PANTHER" id="PTHR46859">
    <property type="entry name" value="TRANSMEMBRANE FRAGILE-X-F-ASSOCIATED PROTEIN"/>
    <property type="match status" value="1"/>
</dbReference>
<dbReference type="GO" id="GO:0008270">
    <property type="term" value="F:zinc ion binding"/>
    <property type="evidence" value="ECO:0007669"/>
    <property type="project" value="UniProtKB-KW"/>
</dbReference>
<comment type="subcellular location">
    <subcellularLocation>
        <location evidence="1">Nucleus</location>
    </subcellularLocation>
</comment>
<keyword evidence="7" id="KW-0863">Zinc-finger</keyword>
<keyword evidence="9" id="KW-0472">Membrane</keyword>
<keyword evidence="13" id="KW-1185">Reference proteome</keyword>
<feature type="transmembrane region" description="Helical" evidence="9">
    <location>
        <begin position="479"/>
        <end position="497"/>
    </location>
</feature>
<feature type="transmembrane region" description="Helical" evidence="9">
    <location>
        <begin position="454"/>
        <end position="473"/>
    </location>
</feature>
<feature type="transmembrane region" description="Helical" evidence="9">
    <location>
        <begin position="416"/>
        <end position="433"/>
    </location>
</feature>
<comment type="caution">
    <text evidence="12">The sequence shown here is derived from an EMBL/GenBank/DDBJ whole genome shotgun (WGS) entry which is preliminary data.</text>
</comment>
<evidence type="ECO:0000256" key="7">
    <source>
        <dbReference type="PROSITE-ProRule" id="PRU00175"/>
    </source>
</evidence>
<reference evidence="12" key="1">
    <citation type="journal article" date="2022" name="Plant J.">
        <title>Strategies of tolerance reflected in two North American maple genomes.</title>
        <authorList>
            <person name="McEvoy S.L."/>
            <person name="Sezen U.U."/>
            <person name="Trouern-Trend A."/>
            <person name="McMahon S.M."/>
            <person name="Schaberg P.G."/>
            <person name="Yang J."/>
            <person name="Wegrzyn J.L."/>
            <person name="Swenson N.G."/>
        </authorList>
    </citation>
    <scope>NUCLEOTIDE SEQUENCE</scope>
    <source>
        <strain evidence="12">91603</strain>
    </source>
</reference>
<keyword evidence="7" id="KW-0862">Zinc</keyword>
<evidence type="ECO:0000256" key="5">
    <source>
        <dbReference type="ARBA" id="ARBA00023163"/>
    </source>
</evidence>
<keyword evidence="6" id="KW-0539">Nucleus</keyword>
<dbReference type="SMART" id="SM00353">
    <property type="entry name" value="HLH"/>
    <property type="match status" value="1"/>
</dbReference>
<keyword evidence="9" id="KW-0812">Transmembrane</keyword>
<evidence type="ECO:0000259" key="11">
    <source>
        <dbReference type="PROSITE" id="PS50888"/>
    </source>
</evidence>
<dbReference type="InterPro" id="IPR011598">
    <property type="entry name" value="bHLH_dom"/>
</dbReference>
<dbReference type="SUPFAM" id="SSF47459">
    <property type="entry name" value="HLH, helix-loop-helix DNA-binding domain"/>
    <property type="match status" value="1"/>
</dbReference>
<keyword evidence="4" id="KW-0238">DNA-binding</keyword>
<dbReference type="Pfam" id="PF10269">
    <property type="entry name" value="Tmemb_185A"/>
    <property type="match status" value="1"/>
</dbReference>
<dbReference type="FunFam" id="4.10.280.10:FF:000070">
    <property type="entry name" value="transcription factor bHLH30"/>
    <property type="match status" value="1"/>
</dbReference>
<dbReference type="EMBL" id="JAJSOW010000104">
    <property type="protein sequence ID" value="KAI9168788.1"/>
    <property type="molecule type" value="Genomic_DNA"/>
</dbReference>
<evidence type="ECO:0000256" key="1">
    <source>
        <dbReference type="ARBA" id="ARBA00004123"/>
    </source>
</evidence>
<feature type="domain" description="BHLH" evidence="11">
    <location>
        <begin position="137"/>
        <end position="186"/>
    </location>
</feature>
<feature type="compositionally biased region" description="Polar residues" evidence="8">
    <location>
        <begin position="310"/>
        <end position="326"/>
    </location>
</feature>
<dbReference type="Pfam" id="PF13920">
    <property type="entry name" value="zf-C3HC4_3"/>
    <property type="match status" value="1"/>
</dbReference>
<keyword evidence="3" id="KW-0805">Transcription regulation</keyword>
<evidence type="ECO:0000256" key="8">
    <source>
        <dbReference type="SAM" id="MobiDB-lite"/>
    </source>
</evidence>
<feature type="transmembrane region" description="Helical" evidence="9">
    <location>
        <begin position="388"/>
        <end position="410"/>
    </location>
</feature>
<organism evidence="12 13">
    <name type="scientific">Acer negundo</name>
    <name type="common">Box elder</name>
    <dbReference type="NCBI Taxonomy" id="4023"/>
    <lineage>
        <taxon>Eukaryota</taxon>
        <taxon>Viridiplantae</taxon>
        <taxon>Streptophyta</taxon>
        <taxon>Embryophyta</taxon>
        <taxon>Tracheophyta</taxon>
        <taxon>Spermatophyta</taxon>
        <taxon>Magnoliopsida</taxon>
        <taxon>eudicotyledons</taxon>
        <taxon>Gunneridae</taxon>
        <taxon>Pentapetalae</taxon>
        <taxon>rosids</taxon>
        <taxon>malvids</taxon>
        <taxon>Sapindales</taxon>
        <taxon>Sapindaceae</taxon>
        <taxon>Hippocastanoideae</taxon>
        <taxon>Acereae</taxon>
        <taxon>Acer</taxon>
    </lineage>
</organism>
<feature type="transmembrane region" description="Helical" evidence="9">
    <location>
        <begin position="656"/>
        <end position="678"/>
    </location>
</feature>
<dbReference type="AlphaFoldDB" id="A0AAD5IL88"/>
<dbReference type="CDD" id="cd11455">
    <property type="entry name" value="bHLH_AtAIG1_like"/>
    <property type="match status" value="1"/>
</dbReference>
<dbReference type="PANTHER" id="PTHR46859:SF6">
    <property type="entry name" value="TRANSMEMBRANE FRAGILE-X-F-ASSOCIATED PROTEIN"/>
    <property type="match status" value="1"/>
</dbReference>
<dbReference type="Gene3D" id="3.30.40.10">
    <property type="entry name" value="Zinc/RING finger domain, C3HC4 (zinc finger)"/>
    <property type="match status" value="1"/>
</dbReference>
<sequence length="833" mass="94157">MHQQQQQQQQQQQNIDIYGGGGGGGRGGLIFPEVSPINLPWSLTQVHSFNPTQFNSNPVRDHDPFVLPPPPSSSYGSLVNRRGPALQFAYDGPSADHLRIISDTLGPVGQPGSAPFGLQSELGKMTAQEIMDAKALAASKSHSEAERRRRERINNHLAKLRSLLPSTTKTDKASLLAEVIQHVKELKRQTSLIAETSPVPTEMDELTVDTADEDGKFVIKASLCCEDRSDLLPDLIKTLKALRLRTLKAEITTLGGRVKNVLFITGEEDHSSSSDEQPQHQHHHQQQQQQYSISSIQEALKAVMEKTSGDESSSGSVKRQRTNINNLEHRSEECSTAQRGTERELQNKYEESNGVHIFYRLQLIFSSFSLQFDMVIQRRLISWRRVFKSLHALLAHALLFSFTLFLVLKLNHAFSYSWWIIFAPLWLFHAVVARGRFSLPAPSMPHDRHWAPSHALMATPLLIAFELLLCVHLESHYVVNLKIVFLPLLAFETAILIDNIRMCRALMPGDEESISDEAIWETLPHFWVAISMIFFIAASVFTVLKLCGDVSALGWWDLFINFGIAECFAFLVCTKWYNPAIHRHSCIGGSSLSSISIRHLDQNRCLVISADDDEHQSSRMCNLQEIGGHIMKIPFICFQILLFMRLEGTPSSARHISFPVLFAPLFLLQGVGVLFAAYRLVEKIVLLLCSGAASERYLTLASKARDCLGLLGWWSIDEGSREEQARLYCAEAPGYNTFSPDIVRKMPKSDLVDEIWRLQAALSEQSEITKFSQEEYERLQNEKILCRVCFEEQINMVLLPCRHHILCSTCSEKCKKCPICRVFIEERLPIYHV</sequence>
<evidence type="ECO:0000256" key="3">
    <source>
        <dbReference type="ARBA" id="ARBA00023015"/>
    </source>
</evidence>
<feature type="region of interest" description="Disordered" evidence="8">
    <location>
        <begin position="1"/>
        <end position="21"/>
    </location>
</feature>
<dbReference type="GO" id="GO:0046983">
    <property type="term" value="F:protein dimerization activity"/>
    <property type="evidence" value="ECO:0007669"/>
    <property type="project" value="InterPro"/>
</dbReference>
<feature type="region of interest" description="Disordered" evidence="8">
    <location>
        <begin position="268"/>
        <end position="291"/>
    </location>
</feature>
<dbReference type="InterPro" id="IPR001841">
    <property type="entry name" value="Znf_RING"/>
</dbReference>
<dbReference type="PROSITE" id="PS50089">
    <property type="entry name" value="ZF_RING_2"/>
    <property type="match status" value="1"/>
</dbReference>
<feature type="transmembrane region" description="Helical" evidence="9">
    <location>
        <begin position="553"/>
        <end position="573"/>
    </location>
</feature>
<evidence type="ECO:0000259" key="10">
    <source>
        <dbReference type="PROSITE" id="PS50089"/>
    </source>
</evidence>
<feature type="compositionally biased region" description="Basic and acidic residues" evidence="8">
    <location>
        <begin position="268"/>
        <end position="279"/>
    </location>
</feature>
<feature type="transmembrane region" description="Helical" evidence="9">
    <location>
        <begin position="518"/>
        <end position="541"/>
    </location>
</feature>
<dbReference type="Proteomes" id="UP001064489">
    <property type="component" value="Chromosome 7"/>
</dbReference>
<name>A0AAD5IL88_ACENE</name>
<accession>A0AAD5IL88</accession>
<feature type="domain" description="RING-type" evidence="10">
    <location>
        <begin position="786"/>
        <end position="821"/>
    </location>
</feature>